<sequence length="190" mass="21179">WGWIKRWFDPITVSKIFILSSSNTRSTLEQYIEPANIPKKYGGQLDFEFGMMPVLEPIIQKNLQWEAPSMQKSNKTFPTGPIRWKETGHGDMVAIAVGSEHGKERNRTIATLQRRLSKPDVTFGTDANTNTLARPNALYRTTTGVSTHPPDHPDMYNTNEPSPPVESPPMGSGAAGTFDLPYRDPFASTS</sequence>
<dbReference type="Proteomes" id="UP001357485">
    <property type="component" value="Unassembled WGS sequence"/>
</dbReference>
<evidence type="ECO:0000313" key="3">
    <source>
        <dbReference type="EMBL" id="KAK5276808.1"/>
    </source>
</evidence>
<dbReference type="EMBL" id="JAVRRA010003092">
    <property type="protein sequence ID" value="KAK5276808.1"/>
    <property type="molecule type" value="Genomic_DNA"/>
</dbReference>
<evidence type="ECO:0000256" key="1">
    <source>
        <dbReference type="SAM" id="MobiDB-lite"/>
    </source>
</evidence>
<gene>
    <name evidence="3" type="ORF">LTR16_010656</name>
</gene>
<comment type="caution">
    <text evidence="3">The sequence shown here is derived from an EMBL/GenBank/DDBJ whole genome shotgun (WGS) entry which is preliminary data.</text>
</comment>
<dbReference type="SUPFAM" id="SSF52087">
    <property type="entry name" value="CRAL/TRIO domain"/>
    <property type="match status" value="1"/>
</dbReference>
<dbReference type="InterPro" id="IPR001251">
    <property type="entry name" value="CRAL-TRIO_dom"/>
</dbReference>
<feature type="domain" description="CRAL-TRIO" evidence="2">
    <location>
        <begin position="1"/>
        <end position="49"/>
    </location>
</feature>
<dbReference type="InterPro" id="IPR036865">
    <property type="entry name" value="CRAL-TRIO_dom_sf"/>
</dbReference>
<name>A0ABR0M3X9_9PEZI</name>
<dbReference type="PROSITE" id="PS50191">
    <property type="entry name" value="CRAL_TRIO"/>
    <property type="match status" value="1"/>
</dbReference>
<feature type="non-terminal residue" evidence="3">
    <location>
        <position position="1"/>
    </location>
</feature>
<feature type="compositionally biased region" description="Polar residues" evidence="1">
    <location>
        <begin position="134"/>
        <end position="146"/>
    </location>
</feature>
<dbReference type="Gene3D" id="3.40.525.10">
    <property type="entry name" value="CRAL-TRIO lipid binding domain"/>
    <property type="match status" value="1"/>
</dbReference>
<organism evidence="3 4">
    <name type="scientific">Cryomyces antarcticus</name>
    <dbReference type="NCBI Taxonomy" id="329879"/>
    <lineage>
        <taxon>Eukaryota</taxon>
        <taxon>Fungi</taxon>
        <taxon>Dikarya</taxon>
        <taxon>Ascomycota</taxon>
        <taxon>Pezizomycotina</taxon>
        <taxon>Dothideomycetes</taxon>
        <taxon>Dothideomycetes incertae sedis</taxon>
        <taxon>Cryomyces</taxon>
    </lineage>
</organism>
<reference evidence="3 4" key="1">
    <citation type="submission" date="2023-08" db="EMBL/GenBank/DDBJ databases">
        <title>Black Yeasts Isolated from many extreme environments.</title>
        <authorList>
            <person name="Coleine C."/>
            <person name="Stajich J.E."/>
            <person name="Selbmann L."/>
        </authorList>
    </citation>
    <scope>NUCLEOTIDE SEQUENCE [LARGE SCALE GENOMIC DNA]</scope>
    <source>
        <strain evidence="3 4">CCFEE 536</strain>
    </source>
</reference>
<dbReference type="Pfam" id="PF00650">
    <property type="entry name" value="CRAL_TRIO"/>
    <property type="match status" value="1"/>
</dbReference>
<evidence type="ECO:0000313" key="4">
    <source>
        <dbReference type="Proteomes" id="UP001357485"/>
    </source>
</evidence>
<accession>A0ABR0M3X9</accession>
<proteinExistence type="predicted"/>
<feature type="region of interest" description="Disordered" evidence="1">
    <location>
        <begin position="134"/>
        <end position="190"/>
    </location>
</feature>
<evidence type="ECO:0000259" key="2">
    <source>
        <dbReference type="PROSITE" id="PS50191"/>
    </source>
</evidence>
<feature type="non-terminal residue" evidence="3">
    <location>
        <position position="190"/>
    </location>
</feature>
<protein>
    <recommendedName>
        <fullName evidence="2">CRAL-TRIO domain-containing protein</fullName>
    </recommendedName>
</protein>
<keyword evidence="4" id="KW-1185">Reference proteome</keyword>